<dbReference type="EMBL" id="JBHSGS010000061">
    <property type="protein sequence ID" value="MFC4720269.1"/>
    <property type="molecule type" value="Genomic_DNA"/>
</dbReference>
<dbReference type="PANTHER" id="PTHR30283:SF4">
    <property type="entry name" value="PEROXIDE STRESS RESISTANCE PROTEIN YAAA"/>
    <property type="match status" value="1"/>
</dbReference>
<proteinExistence type="inferred from homology"/>
<organism evidence="2 3">
    <name type="scientific">Enterococcus lemanii</name>
    <dbReference type="NCBI Taxonomy" id="1159752"/>
    <lineage>
        <taxon>Bacteria</taxon>
        <taxon>Bacillati</taxon>
        <taxon>Bacillota</taxon>
        <taxon>Bacilli</taxon>
        <taxon>Lactobacillales</taxon>
        <taxon>Enterococcaceae</taxon>
        <taxon>Enterococcus</taxon>
    </lineage>
</organism>
<reference evidence="3" key="1">
    <citation type="journal article" date="2019" name="Int. J. Syst. Evol. Microbiol.">
        <title>The Global Catalogue of Microorganisms (GCM) 10K type strain sequencing project: providing services to taxonomists for standard genome sequencing and annotation.</title>
        <authorList>
            <consortium name="The Broad Institute Genomics Platform"/>
            <consortium name="The Broad Institute Genome Sequencing Center for Infectious Disease"/>
            <person name="Wu L."/>
            <person name="Ma J."/>
        </authorList>
    </citation>
    <scope>NUCLEOTIDE SEQUENCE [LARGE SCALE GENOMIC DNA]</scope>
    <source>
        <strain evidence="3">CGMCC 1.19032</strain>
    </source>
</reference>
<evidence type="ECO:0000313" key="2">
    <source>
        <dbReference type="EMBL" id="MFC4720269.1"/>
    </source>
</evidence>
<comment type="similarity">
    <text evidence="1">Belongs to the UPF0246 family.</text>
</comment>
<keyword evidence="3" id="KW-1185">Reference proteome</keyword>
<evidence type="ECO:0000313" key="3">
    <source>
        <dbReference type="Proteomes" id="UP001595969"/>
    </source>
</evidence>
<accession>A0ABV9MYN8</accession>
<dbReference type="PANTHER" id="PTHR30283">
    <property type="entry name" value="PEROXIDE STRESS RESPONSE PROTEIN YAAA"/>
    <property type="match status" value="1"/>
</dbReference>
<comment type="caution">
    <text evidence="2">The sequence shown here is derived from an EMBL/GenBank/DDBJ whole genome shotgun (WGS) entry which is preliminary data.</text>
</comment>
<gene>
    <name evidence="2" type="primary">yaaA</name>
    <name evidence="2" type="ORF">ACFO5I_11100</name>
</gene>
<dbReference type="RefSeq" id="WP_204653046.1">
    <property type="nucleotide sequence ID" value="NZ_JAFBFD010000004.1"/>
</dbReference>
<evidence type="ECO:0000256" key="1">
    <source>
        <dbReference type="HAMAP-Rule" id="MF_00652"/>
    </source>
</evidence>
<dbReference type="NCBIfam" id="NF002543">
    <property type="entry name" value="PRK02101.1-4"/>
    <property type="match status" value="1"/>
</dbReference>
<dbReference type="HAMAP" id="MF_00652">
    <property type="entry name" value="UPF0246"/>
    <property type="match status" value="1"/>
</dbReference>
<dbReference type="Pfam" id="PF03883">
    <property type="entry name" value="H2O2_YaaD"/>
    <property type="match status" value="1"/>
</dbReference>
<dbReference type="Proteomes" id="UP001595969">
    <property type="component" value="Unassembled WGS sequence"/>
</dbReference>
<sequence length="248" mass="28271">MQIILSPTKKMLVSIDSFLPEQSPLFIDETTEILAELKKLSYEEAKTLWQCSDKLAQENYAHLQALNLTNQTSPAVMTYKGIQYQYMAPDLLTDDGLTYLQQHLRILSGFYGILRPFDGVVPYRLEMQANLAVGDTKNLYEFWGKKLYDTLTTEAGPIINLASKEYSKAITPYLKPTDLFIEPVFASLVDGKLKVKATLAKMARGEMVRFMAENQITTLEGMKQFDHPDYAYASEFSDEQKMVFIKNN</sequence>
<dbReference type="InterPro" id="IPR005583">
    <property type="entry name" value="YaaA"/>
</dbReference>
<name>A0ABV9MYN8_9ENTE</name>
<protein>
    <recommendedName>
        <fullName evidence="1">UPF0246 protein ACFO5I_11100</fullName>
    </recommendedName>
</protein>